<dbReference type="SUPFAM" id="SSF56059">
    <property type="entry name" value="Glutathione synthetase ATP-binding domain-like"/>
    <property type="match status" value="1"/>
</dbReference>
<name>E4RRW2_LEAB4</name>
<dbReference type="Gene3D" id="3.40.50.20">
    <property type="match status" value="1"/>
</dbReference>
<dbReference type="OrthoDB" id="9803907at2"/>
<dbReference type="PROSITE" id="PS50975">
    <property type="entry name" value="ATP_GRASP"/>
    <property type="match status" value="1"/>
</dbReference>
<sequence>MNKKTNILVFPCGAESALEIHLALKDVMNIRLVGASGRVDHGRMIYKNYYGNFPNIKDENFLSALNQLIEKEEIDLILPTHDSVLVHLAKNQDQIKTKVAVPGLWQAEVCRSKKKLYKLFSSYSFNPKVYEKIQDVTTFPIYAKLDEGQGSKGAFIVDDQKTLESIEDPENYVLMELLPGEEFTIDCFTNRHGEVLFMGPRKRQRVFDGIAVQATSVPLTPEIKEIGEIVSKELKIRGSWYFQLKRDVNGELKFLEASVKIAGSGNLYRGLGVNFPLLMIYDYLGFDVKVIPNDYKIEVDRALFSRYTVDLEYDTLYVDFDDTITKDGKVNPNVIMFLYHQKNKGRTLKLITKHRYDLDQTLEDLSISKNLFDQVIHIDMEDEKYKYITEREKVIFIDNAFEERRKVKEELGIPVFDVDALGTLIDWKE</sequence>
<dbReference type="eggNOG" id="COG0647">
    <property type="taxonomic scope" value="Bacteria"/>
</dbReference>
<reference evidence="3 4" key="2">
    <citation type="journal article" date="2011" name="Stand. Genomic Sci.">
        <title>Complete genome sequence of Leadbetterella byssophila type strain (4M15).</title>
        <authorList>
            <person name="Abt B."/>
            <person name="Teshima H."/>
            <person name="Lucas S."/>
            <person name="Lapidus A."/>
            <person name="Del Rio T.G."/>
            <person name="Nolan M."/>
            <person name="Tice H."/>
            <person name="Cheng J.F."/>
            <person name="Pitluck S."/>
            <person name="Liolios K."/>
            <person name="Pagani I."/>
            <person name="Ivanova N."/>
            <person name="Mavromatis K."/>
            <person name="Pati A."/>
            <person name="Tapia R."/>
            <person name="Han C."/>
            <person name="Goodwin L."/>
            <person name="Chen A."/>
            <person name="Palaniappan K."/>
            <person name="Land M."/>
            <person name="Hauser L."/>
            <person name="Chang Y.J."/>
            <person name="Jeffries C.D."/>
            <person name="Rohde M."/>
            <person name="Goker M."/>
            <person name="Tindall B.J."/>
            <person name="Detter J.C."/>
            <person name="Woyke T."/>
            <person name="Bristow J."/>
            <person name="Eisen J.A."/>
            <person name="Markowitz V."/>
            <person name="Hugenholtz P."/>
            <person name="Klenk H.P."/>
            <person name="Kyrpides N.C."/>
        </authorList>
    </citation>
    <scope>NUCLEOTIDE SEQUENCE [LARGE SCALE GENOMIC DNA]</scope>
    <source>
        <strain evidence="4">DSM 17132 / JCM 16389 / KACC 11308 / NBRC 106382 / 4M15</strain>
    </source>
</reference>
<dbReference type="Pfam" id="PF15632">
    <property type="entry name" value="ATPgrasp_Ter"/>
    <property type="match status" value="1"/>
</dbReference>
<dbReference type="RefSeq" id="WP_013408697.1">
    <property type="nucleotide sequence ID" value="NC_014655.1"/>
</dbReference>
<dbReference type="EMBL" id="CP002305">
    <property type="protein sequence ID" value="ADQ17649.1"/>
    <property type="molecule type" value="Genomic_DNA"/>
</dbReference>
<dbReference type="Proteomes" id="UP000007435">
    <property type="component" value="Chromosome"/>
</dbReference>
<dbReference type="HOGENOM" id="CLU_052967_0_0_10"/>
<proteinExistence type="predicted"/>
<evidence type="ECO:0000259" key="2">
    <source>
        <dbReference type="PROSITE" id="PS50975"/>
    </source>
</evidence>
<dbReference type="Gene3D" id="3.30.470.20">
    <property type="entry name" value="ATP-grasp fold, B domain"/>
    <property type="match status" value="1"/>
</dbReference>
<keyword evidence="1" id="KW-0067">ATP-binding</keyword>
<reference key="1">
    <citation type="submission" date="2010-11" db="EMBL/GenBank/DDBJ databases">
        <title>The complete genome of Leadbetterella byssophila DSM 17132.</title>
        <authorList>
            <consortium name="US DOE Joint Genome Institute (JGI-PGF)"/>
            <person name="Lucas S."/>
            <person name="Copeland A."/>
            <person name="Lapidus A."/>
            <person name="Glavina del Rio T."/>
            <person name="Dalin E."/>
            <person name="Tice H."/>
            <person name="Bruce D."/>
            <person name="Goodwin L."/>
            <person name="Pitluck S."/>
            <person name="Kyrpides N."/>
            <person name="Mavromatis K."/>
            <person name="Ivanova N."/>
            <person name="Teshima H."/>
            <person name="Brettin T."/>
            <person name="Detter J.C."/>
            <person name="Han C."/>
            <person name="Tapia R."/>
            <person name="Land M."/>
            <person name="Hauser L."/>
            <person name="Markowitz V."/>
            <person name="Cheng J.-F."/>
            <person name="Hugenholtz P."/>
            <person name="Woyke T."/>
            <person name="Wu D."/>
            <person name="Tindall B."/>
            <person name="Pomrenke H.G."/>
            <person name="Brambilla E."/>
            <person name="Klenk H.-P."/>
            <person name="Eisen J.A."/>
        </authorList>
    </citation>
    <scope>NUCLEOTIDE SEQUENCE [LARGE SCALE GENOMIC DNA]</scope>
    <source>
        <strain>DSM 17132</strain>
    </source>
</reference>
<dbReference type="GO" id="GO:0046872">
    <property type="term" value="F:metal ion binding"/>
    <property type="evidence" value="ECO:0007669"/>
    <property type="project" value="InterPro"/>
</dbReference>
<evidence type="ECO:0000256" key="1">
    <source>
        <dbReference type="PROSITE-ProRule" id="PRU00409"/>
    </source>
</evidence>
<dbReference type="STRING" id="649349.Lbys_1948"/>
<dbReference type="eggNOG" id="COG0151">
    <property type="taxonomic scope" value="Bacteria"/>
</dbReference>
<gene>
    <name evidence="3" type="ordered locus">Lbys_1948</name>
</gene>
<accession>E4RRW2</accession>
<protein>
    <submittedName>
        <fullName evidence="3">Carbamoylphosphate synthase large subunit short form</fullName>
    </submittedName>
</protein>
<dbReference type="InterPro" id="IPR011761">
    <property type="entry name" value="ATP-grasp"/>
</dbReference>
<dbReference type="AlphaFoldDB" id="E4RRW2"/>
<dbReference type="KEGG" id="lby:Lbys_1948"/>
<evidence type="ECO:0000313" key="4">
    <source>
        <dbReference type="Proteomes" id="UP000007435"/>
    </source>
</evidence>
<organism evidence="3 4">
    <name type="scientific">Leadbetterella byssophila (strain DSM 17132 / JCM 16389 / KACC 11308 / NBRC 106382 / 4M15)</name>
    <dbReference type="NCBI Taxonomy" id="649349"/>
    <lineage>
        <taxon>Bacteria</taxon>
        <taxon>Pseudomonadati</taxon>
        <taxon>Bacteroidota</taxon>
        <taxon>Cytophagia</taxon>
        <taxon>Cytophagales</taxon>
        <taxon>Leadbetterellaceae</taxon>
        <taxon>Leadbetterella</taxon>
    </lineage>
</organism>
<evidence type="ECO:0000313" key="3">
    <source>
        <dbReference type="EMBL" id="ADQ17649.1"/>
    </source>
</evidence>
<dbReference type="GO" id="GO:0005524">
    <property type="term" value="F:ATP binding"/>
    <property type="evidence" value="ECO:0007669"/>
    <property type="project" value="UniProtKB-UniRule"/>
</dbReference>
<keyword evidence="4" id="KW-1185">Reference proteome</keyword>
<feature type="domain" description="ATP-grasp" evidence="2">
    <location>
        <begin position="114"/>
        <end position="284"/>
    </location>
</feature>
<keyword evidence="1" id="KW-0547">Nucleotide-binding</keyword>